<evidence type="ECO:0000259" key="3">
    <source>
        <dbReference type="PROSITE" id="PS50887"/>
    </source>
</evidence>
<dbReference type="PANTHER" id="PTHR33121:SF32">
    <property type="entry name" value="RNASE E SPECIFICITY FACTOR CSRD"/>
    <property type="match status" value="1"/>
</dbReference>
<protein>
    <submittedName>
        <fullName evidence="4">RNase E specificity factor CsrD</fullName>
    </submittedName>
</protein>
<dbReference type="EMBL" id="BAABFC010000030">
    <property type="protein sequence ID" value="GAA4504543.1"/>
    <property type="molecule type" value="Genomic_DNA"/>
</dbReference>
<keyword evidence="1" id="KW-1133">Transmembrane helix</keyword>
<reference evidence="5" key="1">
    <citation type="journal article" date="2019" name="Int. J. Syst. Evol. Microbiol.">
        <title>The Global Catalogue of Microorganisms (GCM) 10K type strain sequencing project: providing services to taxonomists for standard genome sequencing and annotation.</title>
        <authorList>
            <consortium name="The Broad Institute Genomics Platform"/>
            <consortium name="The Broad Institute Genome Sequencing Center for Infectious Disease"/>
            <person name="Wu L."/>
            <person name="Ma J."/>
        </authorList>
    </citation>
    <scope>NUCLEOTIDE SEQUENCE [LARGE SCALE GENOMIC DNA]</scope>
    <source>
        <strain evidence="5">JCM 32226</strain>
    </source>
</reference>
<evidence type="ECO:0000313" key="4">
    <source>
        <dbReference type="EMBL" id="GAA4504543.1"/>
    </source>
</evidence>
<proteinExistence type="predicted"/>
<dbReference type="SUPFAM" id="SSF141868">
    <property type="entry name" value="EAL domain-like"/>
    <property type="match status" value="1"/>
</dbReference>
<keyword evidence="1" id="KW-0812">Transmembrane</keyword>
<dbReference type="PANTHER" id="PTHR33121">
    <property type="entry name" value="CYCLIC DI-GMP PHOSPHODIESTERASE PDEF"/>
    <property type="match status" value="1"/>
</dbReference>
<dbReference type="RefSeq" id="WP_345015081.1">
    <property type="nucleotide sequence ID" value="NZ_BAABFC010000030.1"/>
</dbReference>
<dbReference type="SMART" id="SM00267">
    <property type="entry name" value="GGDEF"/>
    <property type="match status" value="1"/>
</dbReference>
<dbReference type="Gene3D" id="3.20.20.450">
    <property type="entry name" value="EAL domain"/>
    <property type="match status" value="1"/>
</dbReference>
<dbReference type="InterPro" id="IPR050706">
    <property type="entry name" value="Cyclic-di-GMP_PDE-like"/>
</dbReference>
<dbReference type="CDD" id="cd01948">
    <property type="entry name" value="EAL"/>
    <property type="match status" value="1"/>
</dbReference>
<feature type="transmembrane region" description="Helical" evidence="1">
    <location>
        <begin position="7"/>
        <end position="33"/>
    </location>
</feature>
<keyword evidence="1" id="KW-0472">Membrane</keyword>
<name>A0ABP8QJM9_9GAMM</name>
<dbReference type="Pfam" id="PF00990">
    <property type="entry name" value="GGDEF"/>
    <property type="match status" value="1"/>
</dbReference>
<keyword evidence="5" id="KW-1185">Reference proteome</keyword>
<dbReference type="InterPro" id="IPR000160">
    <property type="entry name" value="GGDEF_dom"/>
</dbReference>
<evidence type="ECO:0000313" key="5">
    <source>
        <dbReference type="Proteomes" id="UP001501321"/>
    </source>
</evidence>
<dbReference type="SUPFAM" id="SSF55073">
    <property type="entry name" value="Nucleotide cyclase"/>
    <property type="match status" value="1"/>
</dbReference>
<dbReference type="InterPro" id="IPR029787">
    <property type="entry name" value="Nucleotide_cyclase"/>
</dbReference>
<organism evidence="4 5">
    <name type="scientific">Pseudaeromonas paramecii</name>
    <dbReference type="NCBI Taxonomy" id="2138166"/>
    <lineage>
        <taxon>Bacteria</taxon>
        <taxon>Pseudomonadati</taxon>
        <taxon>Pseudomonadota</taxon>
        <taxon>Gammaproteobacteria</taxon>
        <taxon>Aeromonadales</taxon>
        <taxon>Aeromonadaceae</taxon>
        <taxon>Pseudaeromonas</taxon>
    </lineage>
</organism>
<dbReference type="Pfam" id="PF17157">
    <property type="entry name" value="GAPES4"/>
    <property type="match status" value="1"/>
</dbReference>
<dbReference type="InterPro" id="IPR043128">
    <property type="entry name" value="Rev_trsase/Diguanyl_cyclase"/>
</dbReference>
<dbReference type="InterPro" id="IPR035919">
    <property type="entry name" value="EAL_sf"/>
</dbReference>
<evidence type="ECO:0000256" key="1">
    <source>
        <dbReference type="SAM" id="Phobius"/>
    </source>
</evidence>
<dbReference type="SMART" id="SM00052">
    <property type="entry name" value="EAL"/>
    <property type="match status" value="1"/>
</dbReference>
<accession>A0ABP8QJM9</accession>
<dbReference type="PROSITE" id="PS50887">
    <property type="entry name" value="GGDEF"/>
    <property type="match status" value="1"/>
</dbReference>
<evidence type="ECO:0000259" key="2">
    <source>
        <dbReference type="PROSITE" id="PS50883"/>
    </source>
</evidence>
<dbReference type="Proteomes" id="UP001501321">
    <property type="component" value="Unassembled WGS sequence"/>
</dbReference>
<dbReference type="InterPro" id="IPR033423">
    <property type="entry name" value="GAPES4"/>
</dbReference>
<dbReference type="Gene3D" id="3.30.70.270">
    <property type="match status" value="1"/>
</dbReference>
<feature type="domain" description="EAL" evidence="2">
    <location>
        <begin position="397"/>
        <end position="646"/>
    </location>
</feature>
<dbReference type="Pfam" id="PF00563">
    <property type="entry name" value="EAL"/>
    <property type="match status" value="1"/>
</dbReference>
<gene>
    <name evidence="4" type="ORF">GCM10023095_32630</name>
</gene>
<dbReference type="InterPro" id="IPR001633">
    <property type="entry name" value="EAL_dom"/>
</dbReference>
<feature type="domain" description="GGDEF" evidence="3">
    <location>
        <begin position="253"/>
        <end position="386"/>
    </location>
</feature>
<dbReference type="PROSITE" id="PS50883">
    <property type="entry name" value="EAL"/>
    <property type="match status" value="1"/>
</dbReference>
<sequence>MKLINQIAAFLALCVIATVMVVMTSMALSFHYLAEGFLERELQAVVRIIEEDGLSRRQLPSLTVWLPPILKANRVKQVEIAFRGEPLFSFHDNEQPDPGDPAQKLLVKRLHGERYPALQVSFYVLPPLSDLEYLQGPLFGITAGIALVSLGVWLATAWLRRQLRGAVLLAERSELILNDQLGRLKHDPANEWPEAASQALDRLLGELKEARKERGRFDMFIRRKVFIDKQLGIGNRLFFSNRLEAAMADPASGVGGVLLFELAALGQINRQHGDAEGDLVLQHCVRYLQAFVGKQPGALLARHDGGRFALLLINAAEAEVELLARQLLKSLLRLPLPADVDPEQCLFIGGVCYQPGESAQRLLEQAEQALRSARLEGGSGVFLYEKPLQVEALATGSVRWRSRLERQLQQGQLPFAVQPVLAEPNGRAEQGEMLVRLEDEQGEPLPASGVMAMVDKVGLQLAFDRLMLQQALERLADTPMPLSVNLHVESLLDRAFTRALVMALVRLGRDTASHLIIEINESLIGRHQAALRRPLRSLRLLGCRLTVDQAGREVQSTDYVRDFSLDFLKLHPSLVREIHNRPLNQMAVHSLVGGCDNDHTRVIAVGVETEAEWRCLRGLGVSLGQGFWLATPAEPLAKPPKRRKRELVGK</sequence>
<comment type="caution">
    <text evidence="4">The sequence shown here is derived from an EMBL/GenBank/DDBJ whole genome shotgun (WGS) entry which is preliminary data.</text>
</comment>